<dbReference type="InterPro" id="IPR004147">
    <property type="entry name" value="ABC1_dom"/>
</dbReference>
<dbReference type="PANTHER" id="PTHR43173:SF22">
    <property type="entry name" value="OS07G0227800 PROTEIN"/>
    <property type="match status" value="1"/>
</dbReference>
<comment type="caution">
    <text evidence="2">The sequence shown here is derived from an EMBL/GenBank/DDBJ whole genome shotgun (WGS) entry which is preliminary data.</text>
</comment>
<dbReference type="GO" id="GO:0005886">
    <property type="term" value="C:plasma membrane"/>
    <property type="evidence" value="ECO:0007669"/>
    <property type="project" value="TreeGrafter"/>
</dbReference>
<keyword evidence="3" id="KW-1185">Reference proteome</keyword>
<dbReference type="CDD" id="cd05121">
    <property type="entry name" value="ABC1_ADCK3-like"/>
    <property type="match status" value="1"/>
</dbReference>
<dbReference type="PANTHER" id="PTHR43173">
    <property type="entry name" value="ABC1 FAMILY PROTEIN"/>
    <property type="match status" value="1"/>
</dbReference>
<dbReference type="InterPro" id="IPR051130">
    <property type="entry name" value="Mito_struct-func_regulator"/>
</dbReference>
<dbReference type="AlphaFoldDB" id="A0AAD9TU03"/>
<accession>A0AAD9TU03</accession>
<evidence type="ECO:0000313" key="2">
    <source>
        <dbReference type="EMBL" id="KAK2642260.1"/>
    </source>
</evidence>
<dbReference type="Pfam" id="PF03109">
    <property type="entry name" value="ABC1"/>
    <property type="match status" value="1"/>
</dbReference>
<reference evidence="2" key="1">
    <citation type="journal article" date="2023" name="Plant J.">
        <title>Genome sequences and population genomics provide insights into the demographic history, inbreeding, and mutation load of two 'living fossil' tree species of Dipteronia.</title>
        <authorList>
            <person name="Feng Y."/>
            <person name="Comes H.P."/>
            <person name="Chen J."/>
            <person name="Zhu S."/>
            <person name="Lu R."/>
            <person name="Zhang X."/>
            <person name="Li P."/>
            <person name="Qiu J."/>
            <person name="Olsen K.M."/>
            <person name="Qiu Y."/>
        </authorList>
    </citation>
    <scope>NUCLEOTIDE SEQUENCE</scope>
    <source>
        <strain evidence="2">KIB01</strain>
    </source>
</reference>
<evidence type="ECO:0000259" key="1">
    <source>
        <dbReference type="Pfam" id="PF03109"/>
    </source>
</evidence>
<sequence>MGATYIIRPSKNIFLLQSAPTLFAQEYVLEFQNCFDRALVVPFEEIETILHEDLRKTIESVYEYVDPTPLASASIAQVHGARLRGSQEDVVIKVLKPRIEDVLVADLNFVYVAARILEFLNPELSRTSLVGIVKDIQESMLEEVDFKKEAANIKYFRRYLEIVGLERHTTTPKVYHHCSTRRVLTMERLYGVPLTDLDSISSFVFSSETSLITALNVWFGSLLGCETIHADVHAGNLCVLRDGRIGFLYFGIVGRISPKTWAAMDVFLASIATEEYEPMASSLIAMDATGKDDDDVKAFARDLEKIFSSIQASTLTLQYFRFMSTKVLVVNCDVLITSTFY</sequence>
<feature type="domain" description="ABC1 atypical kinase-like" evidence="1">
    <location>
        <begin position="36"/>
        <end position="280"/>
    </location>
</feature>
<dbReference type="Proteomes" id="UP001280121">
    <property type="component" value="Unassembled WGS sequence"/>
</dbReference>
<protein>
    <recommendedName>
        <fullName evidence="1">ABC1 atypical kinase-like domain-containing protein</fullName>
    </recommendedName>
</protein>
<gene>
    <name evidence="2" type="ORF">Ddye_024023</name>
</gene>
<proteinExistence type="predicted"/>
<dbReference type="EMBL" id="JANJYI010000007">
    <property type="protein sequence ID" value="KAK2642260.1"/>
    <property type="molecule type" value="Genomic_DNA"/>
</dbReference>
<dbReference type="GO" id="GO:0010287">
    <property type="term" value="C:plastoglobule"/>
    <property type="evidence" value="ECO:0007669"/>
    <property type="project" value="TreeGrafter"/>
</dbReference>
<name>A0AAD9TU03_9ROSI</name>
<organism evidence="2 3">
    <name type="scientific">Dipteronia dyeriana</name>
    <dbReference type="NCBI Taxonomy" id="168575"/>
    <lineage>
        <taxon>Eukaryota</taxon>
        <taxon>Viridiplantae</taxon>
        <taxon>Streptophyta</taxon>
        <taxon>Embryophyta</taxon>
        <taxon>Tracheophyta</taxon>
        <taxon>Spermatophyta</taxon>
        <taxon>Magnoliopsida</taxon>
        <taxon>eudicotyledons</taxon>
        <taxon>Gunneridae</taxon>
        <taxon>Pentapetalae</taxon>
        <taxon>rosids</taxon>
        <taxon>malvids</taxon>
        <taxon>Sapindales</taxon>
        <taxon>Sapindaceae</taxon>
        <taxon>Hippocastanoideae</taxon>
        <taxon>Acereae</taxon>
        <taxon>Dipteronia</taxon>
    </lineage>
</organism>
<evidence type="ECO:0000313" key="3">
    <source>
        <dbReference type="Proteomes" id="UP001280121"/>
    </source>
</evidence>
<dbReference type="InterPro" id="IPR011009">
    <property type="entry name" value="Kinase-like_dom_sf"/>
</dbReference>
<dbReference type="SUPFAM" id="SSF56112">
    <property type="entry name" value="Protein kinase-like (PK-like)"/>
    <property type="match status" value="1"/>
</dbReference>